<feature type="transmembrane region" description="Helical" evidence="2">
    <location>
        <begin position="496"/>
        <end position="517"/>
    </location>
</feature>
<dbReference type="Proteomes" id="UP001152320">
    <property type="component" value="Chromosome 12"/>
</dbReference>
<evidence type="ECO:0000256" key="3">
    <source>
        <dbReference type="SAM" id="SignalP"/>
    </source>
</evidence>
<feature type="compositionally biased region" description="Polar residues" evidence="1">
    <location>
        <begin position="250"/>
        <end position="261"/>
    </location>
</feature>
<evidence type="ECO:0000313" key="4">
    <source>
        <dbReference type="EMBL" id="KAJ8032597.1"/>
    </source>
</evidence>
<feature type="compositionally biased region" description="Polar residues" evidence="1">
    <location>
        <begin position="378"/>
        <end position="397"/>
    </location>
</feature>
<evidence type="ECO:0000256" key="1">
    <source>
        <dbReference type="SAM" id="MobiDB-lite"/>
    </source>
</evidence>
<comment type="caution">
    <text evidence="4">The sequence shown here is derived from an EMBL/GenBank/DDBJ whole genome shotgun (WGS) entry which is preliminary data.</text>
</comment>
<protein>
    <submittedName>
        <fullName evidence="4">MANSC domain-containing protein 1</fullName>
    </submittedName>
</protein>
<keyword evidence="2" id="KW-0472">Membrane</keyword>
<organism evidence="4 5">
    <name type="scientific">Holothuria leucospilota</name>
    <name type="common">Black long sea cucumber</name>
    <name type="synonym">Mertensiothuria leucospilota</name>
    <dbReference type="NCBI Taxonomy" id="206669"/>
    <lineage>
        <taxon>Eukaryota</taxon>
        <taxon>Metazoa</taxon>
        <taxon>Echinodermata</taxon>
        <taxon>Eleutherozoa</taxon>
        <taxon>Echinozoa</taxon>
        <taxon>Holothuroidea</taxon>
        <taxon>Aspidochirotacea</taxon>
        <taxon>Aspidochirotida</taxon>
        <taxon>Holothuriidae</taxon>
        <taxon>Holothuria</taxon>
    </lineage>
</organism>
<keyword evidence="5" id="KW-1185">Reference proteome</keyword>
<gene>
    <name evidence="4" type="ORF">HOLleu_26159</name>
</gene>
<dbReference type="EMBL" id="JAIZAY010000012">
    <property type="protein sequence ID" value="KAJ8032597.1"/>
    <property type="molecule type" value="Genomic_DNA"/>
</dbReference>
<dbReference type="OrthoDB" id="10071013at2759"/>
<evidence type="ECO:0000256" key="2">
    <source>
        <dbReference type="SAM" id="Phobius"/>
    </source>
</evidence>
<sequence length="539" mass="58122">MKSFISTSVVYCIFLSLMLPIGIEVKAEFIPQPTCPVSISRNHVLNLEQSEVSVLGGYHKDTMDDCIAGCCQQEWKLERTDVRGHCNLVTFYPQEDESVMNCFMVQCTTCFFVRQDDFSYAWVRRPVHPDNNNHLAFEEINSFPSHNTLPSSLSLNQMKQSSSNSMTSSKFTSLLDVIKNAINWSKGVVSSSVERIRRSVYRREDASKAKVEPTVEKSVTTPSPSNSKVEPAASESQPSPSSTTKPLEKLQTSVKFSESASTITPTKAIDVVLGNDTVTSKAENASPSPESNPDVTQGETGAVTTSSANGKVSSTADEEEQSTTDTLPEEAKSSTTAKPTTKTGSTTEAINSGSKSTTKAQSTPTTVSTTEAVTTPQSKSTPKPESTSNTGSTTKFVSATPKLGLSSTSAQVSTTRKPETTPMQESVSQEKTASTKAGSTSKSQPKISSEASSESQTEKQTRSTTMAFVSEEIVTSATAGDGSKEAAVFTFETNNFVLILSLVLGVVLVAVVTVVLGKRWYEAYQRRHYNKVDYLINGS</sequence>
<feature type="compositionally biased region" description="Basic and acidic residues" evidence="1">
    <location>
        <begin position="203"/>
        <end position="215"/>
    </location>
</feature>
<feature type="compositionally biased region" description="Low complexity" evidence="1">
    <location>
        <begin position="230"/>
        <end position="242"/>
    </location>
</feature>
<feature type="compositionally biased region" description="Low complexity" evidence="1">
    <location>
        <begin position="333"/>
        <end position="377"/>
    </location>
</feature>
<feature type="compositionally biased region" description="Low complexity" evidence="1">
    <location>
        <begin position="431"/>
        <end position="443"/>
    </location>
</feature>
<feature type="region of interest" description="Disordered" evidence="1">
    <location>
        <begin position="280"/>
        <end position="466"/>
    </location>
</feature>
<evidence type="ECO:0000313" key="5">
    <source>
        <dbReference type="Proteomes" id="UP001152320"/>
    </source>
</evidence>
<feature type="region of interest" description="Disordered" evidence="1">
    <location>
        <begin position="203"/>
        <end position="261"/>
    </location>
</feature>
<feature type="signal peptide" evidence="3">
    <location>
        <begin position="1"/>
        <end position="27"/>
    </location>
</feature>
<accession>A0A9Q1BTI6</accession>
<feature type="compositionally biased region" description="Polar residues" evidence="1">
    <location>
        <begin position="444"/>
        <end position="455"/>
    </location>
</feature>
<keyword evidence="3" id="KW-0732">Signal</keyword>
<proteinExistence type="predicted"/>
<name>A0A9Q1BTI6_HOLLE</name>
<feature type="compositionally biased region" description="Polar residues" evidence="1">
    <location>
        <begin position="280"/>
        <end position="315"/>
    </location>
</feature>
<dbReference type="AlphaFoldDB" id="A0A9Q1BTI6"/>
<feature type="compositionally biased region" description="Polar residues" evidence="1">
    <location>
        <begin position="405"/>
        <end position="430"/>
    </location>
</feature>
<feature type="compositionally biased region" description="Polar residues" evidence="1">
    <location>
        <begin position="217"/>
        <end position="228"/>
    </location>
</feature>
<feature type="chain" id="PRO_5040467348" evidence="3">
    <location>
        <begin position="28"/>
        <end position="539"/>
    </location>
</feature>
<reference evidence="4" key="1">
    <citation type="submission" date="2021-10" db="EMBL/GenBank/DDBJ databases">
        <title>Tropical sea cucumber genome reveals ecological adaptation and Cuvierian tubules defense mechanism.</title>
        <authorList>
            <person name="Chen T."/>
        </authorList>
    </citation>
    <scope>NUCLEOTIDE SEQUENCE</scope>
    <source>
        <strain evidence="4">Nanhai2018</strain>
        <tissue evidence="4">Muscle</tissue>
    </source>
</reference>
<keyword evidence="2" id="KW-1133">Transmembrane helix</keyword>
<keyword evidence="2" id="KW-0812">Transmembrane</keyword>